<organism evidence="10 11">
    <name type="scientific">Rhizopus azygosporus</name>
    <name type="common">Rhizopus microsporus var. azygosporus</name>
    <dbReference type="NCBI Taxonomy" id="86630"/>
    <lineage>
        <taxon>Eukaryota</taxon>
        <taxon>Fungi</taxon>
        <taxon>Fungi incertae sedis</taxon>
        <taxon>Mucoromycota</taxon>
        <taxon>Mucoromycotina</taxon>
        <taxon>Mucoromycetes</taxon>
        <taxon>Mucorales</taxon>
        <taxon>Mucorineae</taxon>
        <taxon>Rhizopodaceae</taxon>
        <taxon>Rhizopus</taxon>
    </lineage>
</organism>
<dbReference type="InterPro" id="IPR007219">
    <property type="entry name" value="XnlR_reg_dom"/>
</dbReference>
<evidence type="ECO:0000256" key="8">
    <source>
        <dbReference type="SAM" id="Phobius"/>
    </source>
</evidence>
<dbReference type="EMBL" id="PJQL01000276">
    <property type="protein sequence ID" value="RCH97456.1"/>
    <property type="molecule type" value="Genomic_DNA"/>
</dbReference>
<keyword evidence="11" id="KW-1185">Reference proteome</keyword>
<feature type="domain" description="Zn(2)-C6 fungal-type" evidence="9">
    <location>
        <begin position="18"/>
        <end position="50"/>
    </location>
</feature>
<keyword evidence="3" id="KW-0862">Zinc</keyword>
<protein>
    <recommendedName>
        <fullName evidence="9">Zn(2)-C6 fungal-type domain-containing protein</fullName>
    </recommendedName>
</protein>
<dbReference type="GO" id="GO:0005634">
    <property type="term" value="C:nucleus"/>
    <property type="evidence" value="ECO:0007669"/>
    <property type="project" value="UniProtKB-SubCell"/>
</dbReference>
<dbReference type="OrthoDB" id="4456959at2759"/>
<sequence>PQRTDPSTLSQKRRNVRACDFCRIKKTKCIIMEGYKTCKNCILAEEGCTYNIPIKKRGPPSGYAESLENKLQRIESILTKASSSRKRDQSLERKDISAETLNDVIIRRMMASNVSKQQQLRSIDKDLFISLVHAIIPPVGLCLQKNKCVLQVQKEESANFDEQIDAIDDAIDSTFIHSRDDVRTIDQWVQKMVGIDKDLCDRLLRVYFAHIHPSTPVVNKAVFLQEYRGIRPNFPSALLLIAICLTTVRYIRLRTAFGDAEDLNDSKPWNLSDKTSNSLFDRLSKYVFKRSCWNLTAVQAAILILVVPFKQQRWEKHWLINSRGLQGCLLLKLNRSSEALDISHDEKETRRRCWWSAYILDRLYSAESGKPLGVLDEDCDELYPSEFASYDEVMDVMTETDQHLPRFPSLDEKTAQQYKGDIPLYRPFVHMIKLSKILGITLQNLYTPKAQTYCAEHGSDAIVAFLDNELSNWRASFPPLSETSGQTSIFPTSGIISLVYYTNLILLHRPFIKVNKDSNKNTKLSAQTSLAICTSAATKIVEISKKMRHKDYILVSCGYAFYPIVTATLIHIFNACNPEKTISDPAKINLLESLDIIDKLNHTMSSENAIEMMIRKSVLRSKLCTHDSTFAKMLHGQEQQPKEVQEDKANSDFGWLDNFYDASQQANQNNIPIPSNDNSNLALLQQQQQQQIANMNDMYSIRQFNFNPVSQNVIEQSNILQWYPLLPSYNFNTPVPPLHTVPSQAASYDTLHNHLMLTGMDNNSEQANTFTMPLISHDSMNLFENSSFWGTPDSTSFCSSLYDYLFQ</sequence>
<keyword evidence="8" id="KW-0812">Transmembrane</keyword>
<keyword evidence="2" id="KW-0479">Metal-binding</keyword>
<evidence type="ECO:0000256" key="6">
    <source>
        <dbReference type="ARBA" id="ARBA00023163"/>
    </source>
</evidence>
<dbReference type="AlphaFoldDB" id="A0A367K5M2"/>
<dbReference type="PROSITE" id="PS50048">
    <property type="entry name" value="ZN2_CY6_FUNGAL_2"/>
    <property type="match status" value="1"/>
</dbReference>
<evidence type="ECO:0000256" key="4">
    <source>
        <dbReference type="ARBA" id="ARBA00023015"/>
    </source>
</evidence>
<evidence type="ECO:0000256" key="7">
    <source>
        <dbReference type="ARBA" id="ARBA00023242"/>
    </source>
</evidence>
<dbReference type="Proteomes" id="UP000252139">
    <property type="component" value="Unassembled WGS sequence"/>
</dbReference>
<feature type="non-terminal residue" evidence="10">
    <location>
        <position position="1"/>
    </location>
</feature>
<dbReference type="GO" id="GO:0000981">
    <property type="term" value="F:DNA-binding transcription factor activity, RNA polymerase II-specific"/>
    <property type="evidence" value="ECO:0007669"/>
    <property type="project" value="InterPro"/>
</dbReference>
<dbReference type="GO" id="GO:0006351">
    <property type="term" value="P:DNA-templated transcription"/>
    <property type="evidence" value="ECO:0007669"/>
    <property type="project" value="InterPro"/>
</dbReference>
<dbReference type="Pfam" id="PF00172">
    <property type="entry name" value="Zn_clus"/>
    <property type="match status" value="1"/>
</dbReference>
<comment type="caution">
    <text evidence="10">The sequence shown here is derived from an EMBL/GenBank/DDBJ whole genome shotgun (WGS) entry which is preliminary data.</text>
</comment>
<evidence type="ECO:0000256" key="5">
    <source>
        <dbReference type="ARBA" id="ARBA00023125"/>
    </source>
</evidence>
<keyword evidence="8" id="KW-1133">Transmembrane helix</keyword>
<evidence type="ECO:0000256" key="3">
    <source>
        <dbReference type="ARBA" id="ARBA00022833"/>
    </source>
</evidence>
<name>A0A367K5M2_RHIAZ</name>
<dbReference type="GO" id="GO:0003677">
    <property type="term" value="F:DNA binding"/>
    <property type="evidence" value="ECO:0007669"/>
    <property type="project" value="UniProtKB-KW"/>
</dbReference>
<dbReference type="GO" id="GO:0008270">
    <property type="term" value="F:zinc ion binding"/>
    <property type="evidence" value="ECO:0007669"/>
    <property type="project" value="InterPro"/>
</dbReference>
<dbReference type="CDD" id="cd00067">
    <property type="entry name" value="GAL4"/>
    <property type="match status" value="1"/>
</dbReference>
<dbReference type="Pfam" id="PF04082">
    <property type="entry name" value="Fungal_trans"/>
    <property type="match status" value="1"/>
</dbReference>
<dbReference type="CDD" id="cd12148">
    <property type="entry name" value="fungal_TF_MHR"/>
    <property type="match status" value="1"/>
</dbReference>
<dbReference type="InterPro" id="IPR051615">
    <property type="entry name" value="Transcr_Regulatory_Elem"/>
</dbReference>
<reference evidence="10 11" key="1">
    <citation type="journal article" date="2018" name="G3 (Bethesda)">
        <title>Phylogenetic and Phylogenomic Definition of Rhizopus Species.</title>
        <authorList>
            <person name="Gryganskyi A.P."/>
            <person name="Golan J."/>
            <person name="Dolatabadi S."/>
            <person name="Mondo S."/>
            <person name="Robb S."/>
            <person name="Idnurm A."/>
            <person name="Muszewska A."/>
            <person name="Steczkiewicz K."/>
            <person name="Masonjones S."/>
            <person name="Liao H.L."/>
            <person name="Gajdeczka M.T."/>
            <person name="Anike F."/>
            <person name="Vuek A."/>
            <person name="Anishchenko I.M."/>
            <person name="Voigt K."/>
            <person name="de Hoog G.S."/>
            <person name="Smith M.E."/>
            <person name="Heitman J."/>
            <person name="Vilgalys R."/>
            <person name="Stajich J.E."/>
        </authorList>
    </citation>
    <scope>NUCLEOTIDE SEQUENCE [LARGE SCALE GENOMIC DNA]</scope>
    <source>
        <strain evidence="10 11">CBS 357.93</strain>
    </source>
</reference>
<gene>
    <name evidence="10" type="ORF">CU097_014852</name>
</gene>
<dbReference type="STRING" id="86630.A0A367K5M2"/>
<dbReference type="Gene3D" id="4.10.240.10">
    <property type="entry name" value="Zn(2)-C6 fungal-type DNA-binding domain"/>
    <property type="match status" value="1"/>
</dbReference>
<keyword evidence="7" id="KW-0539">Nucleus</keyword>
<evidence type="ECO:0000259" key="9">
    <source>
        <dbReference type="PROSITE" id="PS50048"/>
    </source>
</evidence>
<keyword evidence="5" id="KW-0238">DNA-binding</keyword>
<evidence type="ECO:0000313" key="10">
    <source>
        <dbReference type="EMBL" id="RCH97456.1"/>
    </source>
</evidence>
<evidence type="ECO:0000256" key="1">
    <source>
        <dbReference type="ARBA" id="ARBA00004123"/>
    </source>
</evidence>
<dbReference type="SMART" id="SM00066">
    <property type="entry name" value="GAL4"/>
    <property type="match status" value="1"/>
</dbReference>
<evidence type="ECO:0000313" key="11">
    <source>
        <dbReference type="Proteomes" id="UP000252139"/>
    </source>
</evidence>
<keyword evidence="8" id="KW-0472">Membrane</keyword>
<accession>A0A367K5M2</accession>
<comment type="subcellular location">
    <subcellularLocation>
        <location evidence="1">Nucleus</location>
    </subcellularLocation>
</comment>
<dbReference type="SMART" id="SM00906">
    <property type="entry name" value="Fungal_trans"/>
    <property type="match status" value="1"/>
</dbReference>
<keyword evidence="6" id="KW-0804">Transcription</keyword>
<dbReference type="SUPFAM" id="SSF57701">
    <property type="entry name" value="Zn2/Cys6 DNA-binding domain"/>
    <property type="match status" value="1"/>
</dbReference>
<evidence type="ECO:0000256" key="2">
    <source>
        <dbReference type="ARBA" id="ARBA00022723"/>
    </source>
</evidence>
<dbReference type="PANTHER" id="PTHR31313">
    <property type="entry name" value="TY1 ENHANCER ACTIVATOR"/>
    <property type="match status" value="1"/>
</dbReference>
<dbReference type="PROSITE" id="PS00463">
    <property type="entry name" value="ZN2_CY6_FUNGAL_1"/>
    <property type="match status" value="1"/>
</dbReference>
<dbReference type="PANTHER" id="PTHR31313:SF81">
    <property type="entry name" value="TY1 ENHANCER ACTIVATOR"/>
    <property type="match status" value="1"/>
</dbReference>
<feature type="transmembrane region" description="Helical" evidence="8">
    <location>
        <begin position="552"/>
        <end position="573"/>
    </location>
</feature>
<dbReference type="InterPro" id="IPR036864">
    <property type="entry name" value="Zn2-C6_fun-type_DNA-bd_sf"/>
</dbReference>
<feature type="transmembrane region" description="Helical" evidence="8">
    <location>
        <begin position="489"/>
        <end position="507"/>
    </location>
</feature>
<proteinExistence type="predicted"/>
<keyword evidence="4" id="KW-0805">Transcription regulation</keyword>
<dbReference type="InterPro" id="IPR001138">
    <property type="entry name" value="Zn2Cys6_DnaBD"/>
</dbReference>